<evidence type="ECO:0000313" key="3">
    <source>
        <dbReference type="Proteomes" id="UP000054498"/>
    </source>
</evidence>
<dbReference type="PANTHER" id="PTHR12233">
    <property type="entry name" value="VACUOLAR PROTEIN SORTING 26 RELATED"/>
    <property type="match status" value="1"/>
</dbReference>
<sequence>MKNILGLVQSATCRIDVAFKDADGAADYKKTAVVKGKGTETEELPLYTNHDSIFGEVRVTPLTTKRVEHNGVRVQLIGQIELASERGTYHDFVALVRELSPPGDIASAASRPLPFEFRNVEMGYDSYRGLQVRCRYLLRVTVSGKGMVADTRKDFPFWVRNYDVAAEEAPPIKGPNHAGASCAAALPP</sequence>
<evidence type="ECO:0000256" key="1">
    <source>
        <dbReference type="ARBA" id="ARBA00009100"/>
    </source>
</evidence>
<protein>
    <recommendedName>
        <fullName evidence="4">Vacuolar protein sorting-associated protein 26</fullName>
    </recommendedName>
</protein>
<evidence type="ECO:0008006" key="4">
    <source>
        <dbReference type="Google" id="ProtNLM"/>
    </source>
</evidence>
<dbReference type="Gene3D" id="2.60.40.640">
    <property type="match status" value="1"/>
</dbReference>
<reference evidence="2 3" key="1">
    <citation type="journal article" date="2013" name="BMC Genomics">
        <title>Reconstruction of the lipid metabolism for the microalga Monoraphidium neglectum from its genome sequence reveals characteristics suitable for biofuel production.</title>
        <authorList>
            <person name="Bogen C."/>
            <person name="Al-Dilaimi A."/>
            <person name="Albersmeier A."/>
            <person name="Wichmann J."/>
            <person name="Grundmann M."/>
            <person name="Rupp O."/>
            <person name="Lauersen K.J."/>
            <person name="Blifernez-Klassen O."/>
            <person name="Kalinowski J."/>
            <person name="Goesmann A."/>
            <person name="Mussgnug J.H."/>
            <person name="Kruse O."/>
        </authorList>
    </citation>
    <scope>NUCLEOTIDE SEQUENCE [LARGE SCALE GENOMIC DNA]</scope>
    <source>
        <strain evidence="2 3">SAG 48.87</strain>
    </source>
</reference>
<dbReference type="Proteomes" id="UP000054498">
    <property type="component" value="Unassembled WGS sequence"/>
</dbReference>
<dbReference type="KEGG" id="mng:MNEG_13528"/>
<dbReference type="RefSeq" id="XP_013893453.1">
    <property type="nucleotide sequence ID" value="XM_014037999.1"/>
</dbReference>
<dbReference type="GeneID" id="25730999"/>
<dbReference type="InterPro" id="IPR028934">
    <property type="entry name" value="Vps26-related"/>
</dbReference>
<name>A0A0D2KEY0_9CHLO</name>
<comment type="similarity">
    <text evidence="1">Belongs to the VPS26 family.</text>
</comment>
<dbReference type="OrthoDB" id="3821113at2759"/>
<dbReference type="AlphaFoldDB" id="A0A0D2KEY0"/>
<dbReference type="Pfam" id="PF03643">
    <property type="entry name" value="Vps26"/>
    <property type="match status" value="1"/>
</dbReference>
<dbReference type="InterPro" id="IPR014752">
    <property type="entry name" value="Arrestin-like_C"/>
</dbReference>
<gene>
    <name evidence="2" type="ORF">MNEG_13528</name>
</gene>
<dbReference type="EMBL" id="KK104100">
    <property type="protein sequence ID" value="KIY94433.1"/>
    <property type="molecule type" value="Genomic_DNA"/>
</dbReference>
<evidence type="ECO:0000313" key="2">
    <source>
        <dbReference type="EMBL" id="KIY94433.1"/>
    </source>
</evidence>
<accession>A0A0D2KEY0</accession>
<dbReference type="STRING" id="145388.A0A0D2KEY0"/>
<keyword evidence="3" id="KW-1185">Reference proteome</keyword>
<organism evidence="2 3">
    <name type="scientific">Monoraphidium neglectum</name>
    <dbReference type="NCBI Taxonomy" id="145388"/>
    <lineage>
        <taxon>Eukaryota</taxon>
        <taxon>Viridiplantae</taxon>
        <taxon>Chlorophyta</taxon>
        <taxon>core chlorophytes</taxon>
        <taxon>Chlorophyceae</taxon>
        <taxon>CS clade</taxon>
        <taxon>Sphaeropleales</taxon>
        <taxon>Selenastraceae</taxon>
        <taxon>Monoraphidium</taxon>
    </lineage>
</organism>
<dbReference type="GO" id="GO:0006886">
    <property type="term" value="P:intracellular protein transport"/>
    <property type="evidence" value="ECO:0007669"/>
    <property type="project" value="InterPro"/>
</dbReference>
<proteinExistence type="inferred from homology"/>